<evidence type="ECO:0000313" key="3">
    <source>
        <dbReference type="Proteomes" id="UP000015102"/>
    </source>
</evidence>
<dbReference type="InterPro" id="IPR053077">
    <property type="entry name" value="MARVEL_domain_protein_3"/>
</dbReference>
<sequence>MCKKLDKCCCFDLRTGTLIIGVITLVLGILGLIGGVWQLSSKHAEYLGSGIATGITVLEIVAAILLLFGVRQEKSSYLMLWIVLKIISLVFLAIYIILNLIAICAAKKEDLGETSRGDLIAMEVTFIIGFEGLKDWRNIA</sequence>
<feature type="transmembrane region" description="Helical" evidence="1">
    <location>
        <begin position="20"/>
        <end position="40"/>
    </location>
</feature>
<accession>T1GWZ1</accession>
<keyword evidence="1" id="KW-0812">Transmembrane</keyword>
<dbReference type="PANTHER" id="PTHR34609">
    <property type="entry name" value="GEO08273P1-RELATED"/>
    <property type="match status" value="1"/>
</dbReference>
<feature type="transmembrane region" description="Helical" evidence="1">
    <location>
        <begin position="77"/>
        <end position="98"/>
    </location>
</feature>
<evidence type="ECO:0000313" key="2">
    <source>
        <dbReference type="EnsemblMetazoa" id="MESCA008326-PA"/>
    </source>
</evidence>
<feature type="transmembrane region" description="Helical" evidence="1">
    <location>
        <begin position="46"/>
        <end position="70"/>
    </location>
</feature>
<keyword evidence="1" id="KW-1133">Transmembrane helix</keyword>
<evidence type="ECO:0008006" key="4">
    <source>
        <dbReference type="Google" id="ProtNLM"/>
    </source>
</evidence>
<proteinExistence type="predicted"/>
<reference evidence="2" key="2">
    <citation type="submission" date="2015-06" db="UniProtKB">
        <authorList>
            <consortium name="EnsemblMetazoa"/>
        </authorList>
    </citation>
    <scope>IDENTIFICATION</scope>
</reference>
<keyword evidence="1" id="KW-0472">Membrane</keyword>
<dbReference type="HOGENOM" id="CLU_1837385_0_0_1"/>
<reference evidence="3" key="1">
    <citation type="submission" date="2013-02" db="EMBL/GenBank/DDBJ databases">
        <authorList>
            <person name="Hughes D."/>
        </authorList>
    </citation>
    <scope>NUCLEOTIDE SEQUENCE</scope>
    <source>
        <strain>Durham</strain>
        <strain evidence="3">NC isolate 2 -- Noor lab</strain>
    </source>
</reference>
<dbReference type="EMBL" id="CAQQ02143709">
    <property type="status" value="NOT_ANNOTATED_CDS"/>
    <property type="molecule type" value="Genomic_DNA"/>
</dbReference>
<evidence type="ECO:0000256" key="1">
    <source>
        <dbReference type="SAM" id="Phobius"/>
    </source>
</evidence>
<organism evidence="2 3">
    <name type="scientific">Megaselia scalaris</name>
    <name type="common">Humpbacked fly</name>
    <name type="synonym">Phora scalaris</name>
    <dbReference type="NCBI Taxonomy" id="36166"/>
    <lineage>
        <taxon>Eukaryota</taxon>
        <taxon>Metazoa</taxon>
        <taxon>Ecdysozoa</taxon>
        <taxon>Arthropoda</taxon>
        <taxon>Hexapoda</taxon>
        <taxon>Insecta</taxon>
        <taxon>Pterygota</taxon>
        <taxon>Neoptera</taxon>
        <taxon>Endopterygota</taxon>
        <taxon>Diptera</taxon>
        <taxon>Brachycera</taxon>
        <taxon>Muscomorpha</taxon>
        <taxon>Platypezoidea</taxon>
        <taxon>Phoridae</taxon>
        <taxon>Megaseliini</taxon>
        <taxon>Megaselia</taxon>
    </lineage>
</organism>
<dbReference type="InterPro" id="IPR031720">
    <property type="entry name" value="DUF4728"/>
</dbReference>
<dbReference type="Pfam" id="PF15860">
    <property type="entry name" value="DUF4728"/>
    <property type="match status" value="1"/>
</dbReference>
<name>T1GWZ1_MEGSC</name>
<dbReference type="AlphaFoldDB" id="T1GWZ1"/>
<protein>
    <recommendedName>
        <fullName evidence="4">MARVEL domain-containing protein</fullName>
    </recommendedName>
</protein>
<dbReference type="EnsemblMetazoa" id="MESCA008326-RA">
    <property type="protein sequence ID" value="MESCA008326-PA"/>
    <property type="gene ID" value="MESCA008326"/>
</dbReference>
<keyword evidence="3" id="KW-1185">Reference proteome</keyword>
<dbReference type="OMA" id="IAMEVTF"/>
<dbReference type="Proteomes" id="UP000015102">
    <property type="component" value="Unassembled WGS sequence"/>
</dbReference>
<dbReference type="PANTHER" id="PTHR34609:SF17">
    <property type="entry name" value="GEO08273P1-RELATED"/>
    <property type="match status" value="1"/>
</dbReference>